<evidence type="ECO:0000256" key="4">
    <source>
        <dbReference type="SAM" id="SignalP"/>
    </source>
</evidence>
<reference evidence="6 7" key="1">
    <citation type="submission" date="2019-03" db="EMBL/GenBank/DDBJ databases">
        <title>Sapientia aquatica gen. nov., sp. nov., isolated from a crater lake.</title>
        <authorList>
            <person name="Felfoldi T."/>
            <person name="Szabo A."/>
            <person name="Toth E."/>
            <person name="Schumann P."/>
            <person name="Keki Z."/>
            <person name="Marialigeti K."/>
            <person name="Mathe I."/>
        </authorList>
    </citation>
    <scope>NUCLEOTIDE SEQUENCE [LARGE SCALE GENOMIC DNA]</scope>
    <source>
        <strain evidence="6 7">SA-152</strain>
    </source>
</reference>
<dbReference type="GO" id="GO:0043709">
    <property type="term" value="P:cell adhesion involved in single-species biofilm formation"/>
    <property type="evidence" value="ECO:0007669"/>
    <property type="project" value="TreeGrafter"/>
</dbReference>
<organism evidence="6 7">
    <name type="scientific">Sapientia aquatica</name>
    <dbReference type="NCBI Taxonomy" id="1549640"/>
    <lineage>
        <taxon>Bacteria</taxon>
        <taxon>Pseudomonadati</taxon>
        <taxon>Pseudomonadota</taxon>
        <taxon>Betaproteobacteria</taxon>
        <taxon>Burkholderiales</taxon>
        <taxon>Oxalobacteraceae</taxon>
        <taxon>Sapientia</taxon>
    </lineage>
</organism>
<name>A0A4R5W002_9BURK</name>
<evidence type="ECO:0000313" key="6">
    <source>
        <dbReference type="EMBL" id="TDK65241.1"/>
    </source>
</evidence>
<dbReference type="Gene3D" id="2.60.40.3310">
    <property type="match status" value="1"/>
</dbReference>
<keyword evidence="4" id="KW-0732">Signal</keyword>
<gene>
    <name evidence="6" type="ORF">E2I14_12495</name>
</gene>
<evidence type="ECO:0000256" key="1">
    <source>
        <dbReference type="ARBA" id="ARBA00004561"/>
    </source>
</evidence>
<proteinExistence type="inferred from homology"/>
<dbReference type="InterPro" id="IPR000259">
    <property type="entry name" value="Adhesion_dom_fimbrial"/>
</dbReference>
<dbReference type="Pfam" id="PF00419">
    <property type="entry name" value="Fimbrial"/>
    <property type="match status" value="1"/>
</dbReference>
<evidence type="ECO:0000259" key="5">
    <source>
        <dbReference type="Pfam" id="PF00419"/>
    </source>
</evidence>
<dbReference type="GO" id="GO:0009289">
    <property type="term" value="C:pilus"/>
    <property type="evidence" value="ECO:0007669"/>
    <property type="project" value="UniProtKB-SubCell"/>
</dbReference>
<dbReference type="AlphaFoldDB" id="A0A4R5W002"/>
<sequence>MVFLMPTSMQKFARSMATCSAQTARLMLFVAAWFCWAPLCVAQQTCNPTPLSADNSFGSARIPLDAPIGSVIVHDKQSRFVTMQYRGTDGGNDFLDCRVVGGKSGVLLGSAINIAGLDSIWGNSVFKTNVAGIGLAVRFIGSFHPVDGSQTGSVVFPTRLKNRNSANFKTSYYLVKTGPIPSGNHVVNTRYEVGYEQRGVYTAAFTFAVTGTVYQDGCKVNAAAANQISVGLKNWDQFHFKLPGSTTSAVGFQIGLNSCTTGEYSTIPNNWFSNVYAMIEIEPIKGSAVIDNANGVFSLDSTSTASGVAIQLLGEDGVTPLPIGAGISTALAKLSNGAMSLPLSARYIRTSIDAFPSPGSANGAVNFTITYR</sequence>
<dbReference type="SUPFAM" id="SSF49401">
    <property type="entry name" value="Bacterial adhesins"/>
    <property type="match status" value="1"/>
</dbReference>
<dbReference type="InterPro" id="IPR036937">
    <property type="entry name" value="Adhesion_dom_fimbrial_sf"/>
</dbReference>
<comment type="subcellular location">
    <subcellularLocation>
        <location evidence="1">Fimbrium</location>
    </subcellularLocation>
</comment>
<protein>
    <submittedName>
        <fullName evidence="6">Type 1 fimbrial protein</fullName>
    </submittedName>
</protein>
<dbReference type="PANTHER" id="PTHR33420">
    <property type="entry name" value="FIMBRIAL SUBUNIT ELFA-RELATED"/>
    <property type="match status" value="1"/>
</dbReference>
<evidence type="ECO:0000313" key="7">
    <source>
        <dbReference type="Proteomes" id="UP000294829"/>
    </source>
</evidence>
<dbReference type="EMBL" id="SMYL01000006">
    <property type="protein sequence ID" value="TDK65241.1"/>
    <property type="molecule type" value="Genomic_DNA"/>
</dbReference>
<accession>A0A4R5W002</accession>
<comment type="similarity">
    <text evidence="2">Belongs to the fimbrial protein family.</text>
</comment>
<evidence type="ECO:0000256" key="2">
    <source>
        <dbReference type="ARBA" id="ARBA00006671"/>
    </source>
</evidence>
<comment type="caution">
    <text evidence="6">The sequence shown here is derived from an EMBL/GenBank/DDBJ whole genome shotgun (WGS) entry which is preliminary data.</text>
</comment>
<feature type="signal peptide" evidence="4">
    <location>
        <begin position="1"/>
        <end position="42"/>
    </location>
</feature>
<feature type="chain" id="PRO_5020635025" evidence="4">
    <location>
        <begin position="43"/>
        <end position="372"/>
    </location>
</feature>
<feature type="domain" description="Fimbrial-type adhesion" evidence="5">
    <location>
        <begin position="209"/>
        <end position="371"/>
    </location>
</feature>
<keyword evidence="7" id="KW-1185">Reference proteome</keyword>
<dbReference type="Gene3D" id="2.60.40.1090">
    <property type="entry name" value="Fimbrial-type adhesion domain"/>
    <property type="match status" value="1"/>
</dbReference>
<dbReference type="OrthoDB" id="8678921at2"/>
<keyword evidence="3" id="KW-0281">Fimbrium</keyword>
<dbReference type="Proteomes" id="UP000294829">
    <property type="component" value="Unassembled WGS sequence"/>
</dbReference>
<evidence type="ECO:0000256" key="3">
    <source>
        <dbReference type="ARBA" id="ARBA00023263"/>
    </source>
</evidence>
<dbReference type="PANTHER" id="PTHR33420:SF14">
    <property type="entry name" value="TYPE 1 FIMBRIN D-MANNOSE SPECIFIC ADHESIN"/>
    <property type="match status" value="1"/>
</dbReference>
<dbReference type="InterPro" id="IPR008966">
    <property type="entry name" value="Adhesion_dom_sf"/>
</dbReference>
<dbReference type="InterPro" id="IPR050263">
    <property type="entry name" value="Bact_Fimbrial_Adh_Pro"/>
</dbReference>